<name>A0A852YCY9_9MICO</name>
<feature type="region of interest" description="Disordered" evidence="1">
    <location>
        <begin position="79"/>
        <end position="118"/>
    </location>
</feature>
<dbReference type="EMBL" id="JACBZY010000001">
    <property type="protein sequence ID" value="NYG99144.1"/>
    <property type="molecule type" value="Genomic_DNA"/>
</dbReference>
<gene>
    <name evidence="2" type="ORF">BJ979_001770</name>
</gene>
<evidence type="ECO:0000313" key="2">
    <source>
        <dbReference type="EMBL" id="NYG99144.1"/>
    </source>
</evidence>
<proteinExistence type="predicted"/>
<reference evidence="2 3" key="1">
    <citation type="submission" date="2020-07" db="EMBL/GenBank/DDBJ databases">
        <title>Sequencing the genomes of 1000 actinobacteria strains.</title>
        <authorList>
            <person name="Klenk H.-P."/>
        </authorList>
    </citation>
    <scope>NUCLEOTIDE SEQUENCE [LARGE SCALE GENOMIC DNA]</scope>
    <source>
        <strain evidence="2 3">DSM 23141</strain>
    </source>
</reference>
<dbReference type="Proteomes" id="UP000553888">
    <property type="component" value="Unassembled WGS sequence"/>
</dbReference>
<protein>
    <submittedName>
        <fullName evidence="2">Uncharacterized protein</fullName>
    </submittedName>
</protein>
<keyword evidence="3" id="KW-1185">Reference proteome</keyword>
<sequence length="118" mass="12666">MVSDETAAVERAAVEYRVQASGSMMFLVGWFAHEVGALDADCFWWKAVRWQRSPWAWSQVEDRADTLTALIDADSFRRECPSIPPFAGEGSDGTADEPDGGGDGRGGETSTPHVGGAS</sequence>
<organism evidence="2 3">
    <name type="scientific">Schumannella luteola</name>
    <dbReference type="NCBI Taxonomy" id="472059"/>
    <lineage>
        <taxon>Bacteria</taxon>
        <taxon>Bacillati</taxon>
        <taxon>Actinomycetota</taxon>
        <taxon>Actinomycetes</taxon>
        <taxon>Micrococcales</taxon>
        <taxon>Microbacteriaceae</taxon>
        <taxon>Schumannella</taxon>
    </lineage>
</organism>
<evidence type="ECO:0000313" key="3">
    <source>
        <dbReference type="Proteomes" id="UP000553888"/>
    </source>
</evidence>
<evidence type="ECO:0000256" key="1">
    <source>
        <dbReference type="SAM" id="MobiDB-lite"/>
    </source>
</evidence>
<accession>A0A852YCY9</accession>
<dbReference type="RefSeq" id="WP_179567154.1">
    <property type="nucleotide sequence ID" value="NZ_JACBZY010000001.1"/>
</dbReference>
<comment type="caution">
    <text evidence="2">The sequence shown here is derived from an EMBL/GenBank/DDBJ whole genome shotgun (WGS) entry which is preliminary data.</text>
</comment>
<dbReference type="AlphaFoldDB" id="A0A852YCY9"/>